<evidence type="ECO:0000313" key="1">
    <source>
        <dbReference type="EMBL" id="KAL5105801.1"/>
    </source>
</evidence>
<protein>
    <submittedName>
        <fullName evidence="1">Uncharacterized protein</fullName>
    </submittedName>
</protein>
<sequence>MSLLSGHETEGWRYRYWICGYGMDEEVENSTNGNEHFNSITKAGAGVAVWVVDRIASSDAVYEGDDVTQRCSNELMKADEKMGAEWMGNGCKINMD</sequence>
<evidence type="ECO:0000313" key="2">
    <source>
        <dbReference type="Proteomes" id="UP001651158"/>
    </source>
</evidence>
<organism evidence="1 2">
    <name type="scientific">Taenia crassiceps</name>
    <dbReference type="NCBI Taxonomy" id="6207"/>
    <lineage>
        <taxon>Eukaryota</taxon>
        <taxon>Metazoa</taxon>
        <taxon>Spiralia</taxon>
        <taxon>Lophotrochozoa</taxon>
        <taxon>Platyhelminthes</taxon>
        <taxon>Cestoda</taxon>
        <taxon>Eucestoda</taxon>
        <taxon>Cyclophyllidea</taxon>
        <taxon>Taeniidae</taxon>
        <taxon>Taenia</taxon>
    </lineage>
</organism>
<accession>A0ABR4Q842</accession>
<name>A0ABR4Q842_9CEST</name>
<reference evidence="1 2" key="1">
    <citation type="journal article" date="2022" name="Front. Cell. Infect. Microbiol.">
        <title>The Genomes of Two Strains of Taenia crassiceps the Animal Model for the Study of Human Cysticercosis.</title>
        <authorList>
            <person name="Bobes R.J."/>
            <person name="Estrada K."/>
            <person name="Rios-Valencia D.G."/>
            <person name="Calderon-Gallegos A."/>
            <person name="de la Torre P."/>
            <person name="Carrero J.C."/>
            <person name="Sanchez-Flores A."/>
            <person name="Laclette J.P."/>
        </authorList>
    </citation>
    <scope>NUCLEOTIDE SEQUENCE [LARGE SCALE GENOMIC DNA]</scope>
    <source>
        <strain evidence="1">WFUcys</strain>
    </source>
</reference>
<comment type="caution">
    <text evidence="1">The sequence shown here is derived from an EMBL/GenBank/DDBJ whole genome shotgun (WGS) entry which is preliminary data.</text>
</comment>
<dbReference type="Proteomes" id="UP001651158">
    <property type="component" value="Unassembled WGS sequence"/>
</dbReference>
<dbReference type="EMBL" id="JAKROA010000007">
    <property type="protein sequence ID" value="KAL5105801.1"/>
    <property type="molecule type" value="Genomic_DNA"/>
</dbReference>
<proteinExistence type="predicted"/>
<keyword evidence="2" id="KW-1185">Reference proteome</keyword>
<gene>
    <name evidence="1" type="ORF">TcWFU_005351</name>
</gene>